<dbReference type="Proteomes" id="UP001497680">
    <property type="component" value="Unassembled WGS sequence"/>
</dbReference>
<organism evidence="1 2">
    <name type="scientific">Hypoxylon rubiginosum</name>
    <dbReference type="NCBI Taxonomy" id="110542"/>
    <lineage>
        <taxon>Eukaryota</taxon>
        <taxon>Fungi</taxon>
        <taxon>Dikarya</taxon>
        <taxon>Ascomycota</taxon>
        <taxon>Pezizomycotina</taxon>
        <taxon>Sordariomycetes</taxon>
        <taxon>Xylariomycetidae</taxon>
        <taxon>Xylariales</taxon>
        <taxon>Hypoxylaceae</taxon>
        <taxon>Hypoxylon</taxon>
    </lineage>
</organism>
<proteinExistence type="predicted"/>
<evidence type="ECO:0000313" key="1">
    <source>
        <dbReference type="EMBL" id="KAI6092012.1"/>
    </source>
</evidence>
<sequence length="381" mass="39740">MAFNIPSFWLVIGFFTLRALAACSSYGVDYVNGGSYDIDSSSNDNFTFTTIFQGCDQETVKPVLLDPSGGQHPCSAVSTTPAGQQVTSTCEIRYSDMTSGLYKITIQGTSIGVQRTIALTVGTPATITITATPTVIVGVTSTPPASTIFETISQTRTTTLAPGTVTAPCAGITQTVTITPKAPTITRTSTIIRTVTDKVTSHSTVIITKTASCHYSTTKSFTVPDPQPTICIGLSCQIPPVQGEPLVPDTVIKAAKRNVAATTVTVTETTYTVTSTSVTTVPAATVTEDVYQTVTATITPAPSTVCDDSRPGTTVTVTRPFATVTLTDIKYSTTHVQATVWIGETKYSTSTNKASATLCSLLGGSYGADQITATATATAKL</sequence>
<accession>A0ACC0DGL0</accession>
<protein>
    <submittedName>
        <fullName evidence="1">Uncharacterized protein</fullName>
    </submittedName>
</protein>
<comment type="caution">
    <text evidence="1">The sequence shown here is derived from an EMBL/GenBank/DDBJ whole genome shotgun (WGS) entry which is preliminary data.</text>
</comment>
<dbReference type="EMBL" id="MU394284">
    <property type="protein sequence ID" value="KAI6092012.1"/>
    <property type="molecule type" value="Genomic_DNA"/>
</dbReference>
<keyword evidence="2" id="KW-1185">Reference proteome</keyword>
<evidence type="ECO:0000313" key="2">
    <source>
        <dbReference type="Proteomes" id="UP001497680"/>
    </source>
</evidence>
<gene>
    <name evidence="1" type="ORF">F4821DRAFT_254127</name>
</gene>
<reference evidence="1 2" key="1">
    <citation type="journal article" date="2022" name="New Phytol.">
        <title>Ecological generalism drives hyperdiversity of secondary metabolite gene clusters in xylarialean endophytes.</title>
        <authorList>
            <person name="Franco M.E.E."/>
            <person name="Wisecaver J.H."/>
            <person name="Arnold A.E."/>
            <person name="Ju Y.M."/>
            <person name="Slot J.C."/>
            <person name="Ahrendt S."/>
            <person name="Moore L.P."/>
            <person name="Eastman K.E."/>
            <person name="Scott K."/>
            <person name="Konkel Z."/>
            <person name="Mondo S.J."/>
            <person name="Kuo A."/>
            <person name="Hayes R.D."/>
            <person name="Haridas S."/>
            <person name="Andreopoulos B."/>
            <person name="Riley R."/>
            <person name="LaButti K."/>
            <person name="Pangilinan J."/>
            <person name="Lipzen A."/>
            <person name="Amirebrahimi M."/>
            <person name="Yan J."/>
            <person name="Adam C."/>
            <person name="Keymanesh K."/>
            <person name="Ng V."/>
            <person name="Louie K."/>
            <person name="Northen T."/>
            <person name="Drula E."/>
            <person name="Henrissat B."/>
            <person name="Hsieh H.M."/>
            <person name="Youens-Clark K."/>
            <person name="Lutzoni F."/>
            <person name="Miadlikowska J."/>
            <person name="Eastwood D.C."/>
            <person name="Hamelin R.C."/>
            <person name="Grigoriev I.V."/>
            <person name="U'Ren J.M."/>
        </authorList>
    </citation>
    <scope>NUCLEOTIDE SEQUENCE [LARGE SCALE GENOMIC DNA]</scope>
    <source>
        <strain evidence="1 2">ER1909</strain>
    </source>
</reference>
<name>A0ACC0DGL0_9PEZI</name>